<evidence type="ECO:0000256" key="1">
    <source>
        <dbReference type="SAM" id="Phobius"/>
    </source>
</evidence>
<dbReference type="EMBL" id="HACG01041703">
    <property type="protein sequence ID" value="CEK88568.1"/>
    <property type="molecule type" value="Transcribed_RNA"/>
</dbReference>
<feature type="transmembrane region" description="Helical" evidence="1">
    <location>
        <begin position="114"/>
        <end position="131"/>
    </location>
</feature>
<keyword evidence="1" id="KW-0472">Membrane</keyword>
<feature type="transmembrane region" description="Helical" evidence="1">
    <location>
        <begin position="9"/>
        <end position="31"/>
    </location>
</feature>
<keyword evidence="1" id="KW-0812">Transmembrane</keyword>
<dbReference type="EMBL" id="HACG01041702">
    <property type="protein sequence ID" value="CEK88567.1"/>
    <property type="molecule type" value="Transcribed_RNA"/>
</dbReference>
<dbReference type="Gene3D" id="1.20.140.150">
    <property type="match status" value="1"/>
</dbReference>
<name>A0A0B7B6D6_9EUPU</name>
<protein>
    <recommendedName>
        <fullName evidence="4">Claudin</fullName>
    </recommendedName>
</protein>
<accession>A0A0B7B6D6</accession>
<evidence type="ECO:0000313" key="2">
    <source>
        <dbReference type="EMBL" id="CEK88567.1"/>
    </source>
</evidence>
<evidence type="ECO:0000313" key="3">
    <source>
        <dbReference type="EMBL" id="CEK88568.1"/>
    </source>
</evidence>
<organism evidence="3">
    <name type="scientific">Arion vulgaris</name>
    <dbReference type="NCBI Taxonomy" id="1028688"/>
    <lineage>
        <taxon>Eukaryota</taxon>
        <taxon>Metazoa</taxon>
        <taxon>Spiralia</taxon>
        <taxon>Lophotrochozoa</taxon>
        <taxon>Mollusca</taxon>
        <taxon>Gastropoda</taxon>
        <taxon>Heterobranchia</taxon>
        <taxon>Euthyneura</taxon>
        <taxon>Panpulmonata</taxon>
        <taxon>Eupulmonata</taxon>
        <taxon>Stylommatophora</taxon>
        <taxon>Helicina</taxon>
        <taxon>Arionoidea</taxon>
        <taxon>Arionidae</taxon>
        <taxon>Arion</taxon>
    </lineage>
</organism>
<dbReference type="AlphaFoldDB" id="A0A0B7B6D6"/>
<feature type="transmembrane region" description="Helical" evidence="1">
    <location>
        <begin position="146"/>
        <end position="168"/>
    </location>
</feature>
<proteinExistence type="predicted"/>
<feature type="transmembrane region" description="Helical" evidence="1">
    <location>
        <begin position="74"/>
        <end position="93"/>
    </location>
</feature>
<evidence type="ECO:0008006" key="4">
    <source>
        <dbReference type="Google" id="ProtNLM"/>
    </source>
</evidence>
<gene>
    <name evidence="3" type="primary">ORF165965</name>
    <name evidence="2" type="synonym">ORF165958</name>
</gene>
<keyword evidence="1" id="KW-1133">Transmembrane helix</keyword>
<reference evidence="3" key="1">
    <citation type="submission" date="2014-12" db="EMBL/GenBank/DDBJ databases">
        <title>Insight into the proteome of Arion vulgaris.</title>
        <authorList>
            <person name="Aradska J."/>
            <person name="Bulat T."/>
            <person name="Smidak R."/>
            <person name="Sarate P."/>
            <person name="Gangsoo J."/>
            <person name="Sialana F."/>
            <person name="Bilban M."/>
            <person name="Lubec G."/>
        </authorList>
    </citation>
    <scope>NUCLEOTIDE SEQUENCE</scope>
    <source>
        <tissue evidence="3">Skin</tissue>
    </source>
</reference>
<sequence length="238" mass="26480">MAYGTARRWGFAGVVIGFVMCLTGLIAPFWLHTQSYYLVPITKTDIGLWWYCVDTYGTDCHFFRFSDVDGAKVWTFRVGSIIVFILSLSSASVGQKRLRTNEVGKTSGHGATTFLAGAAGIVTITVFDAFVKELNVLSFPNVHYGWAFYVYIVGTSFLVVSSLIFCFAPPDSMASQASTGVQIGTVMIISVPEPEPAQQLQNDAPPPYPNQAYNWQEEPQNINYPNYGQQYEERKQAY</sequence>